<dbReference type="EMBL" id="JAUEMJ010000001">
    <property type="protein sequence ID" value="MDN3238325.1"/>
    <property type="molecule type" value="Genomic_DNA"/>
</dbReference>
<comment type="similarity">
    <text evidence="1 2">Belongs to the small heat shock protein (HSP20) family.</text>
</comment>
<evidence type="ECO:0000313" key="5">
    <source>
        <dbReference type="Proteomes" id="UP001171902"/>
    </source>
</evidence>
<dbReference type="SUPFAM" id="SSF49764">
    <property type="entry name" value="HSP20-like chaperones"/>
    <property type="match status" value="1"/>
</dbReference>
<gene>
    <name evidence="4" type="ORF">QWI33_01190</name>
</gene>
<protein>
    <submittedName>
        <fullName evidence="4">Hsp20/alpha crystallin family protein</fullName>
    </submittedName>
</protein>
<dbReference type="Proteomes" id="UP001171902">
    <property type="component" value="Unassembled WGS sequence"/>
</dbReference>
<evidence type="ECO:0000313" key="4">
    <source>
        <dbReference type="EMBL" id="MDN3238325.1"/>
    </source>
</evidence>
<dbReference type="InterPro" id="IPR002068">
    <property type="entry name" value="A-crystallin/Hsp20_dom"/>
</dbReference>
<evidence type="ECO:0000256" key="1">
    <source>
        <dbReference type="PROSITE-ProRule" id="PRU00285"/>
    </source>
</evidence>
<organism evidence="4 5">
    <name type="scientific">Glycomyces tritici</name>
    <dbReference type="NCBI Taxonomy" id="2665176"/>
    <lineage>
        <taxon>Bacteria</taxon>
        <taxon>Bacillati</taxon>
        <taxon>Actinomycetota</taxon>
        <taxon>Actinomycetes</taxon>
        <taxon>Glycomycetales</taxon>
        <taxon>Glycomycetaceae</taxon>
        <taxon>Glycomyces</taxon>
    </lineage>
</organism>
<dbReference type="Gene3D" id="2.60.40.790">
    <property type="match status" value="1"/>
</dbReference>
<accession>A0ABT7YI69</accession>
<dbReference type="PROSITE" id="PS01031">
    <property type="entry name" value="SHSP"/>
    <property type="match status" value="1"/>
</dbReference>
<dbReference type="Pfam" id="PF00011">
    <property type="entry name" value="HSP20"/>
    <property type="match status" value="1"/>
</dbReference>
<dbReference type="RefSeq" id="WP_289954066.1">
    <property type="nucleotide sequence ID" value="NZ_JAUEMJ010000001.1"/>
</dbReference>
<dbReference type="InterPro" id="IPR008978">
    <property type="entry name" value="HSP20-like_chaperone"/>
</dbReference>
<proteinExistence type="inferred from homology"/>
<name>A0ABT7YI69_9ACTN</name>
<dbReference type="InterPro" id="IPR031107">
    <property type="entry name" value="Small_HSP"/>
</dbReference>
<reference evidence="4" key="1">
    <citation type="submission" date="2023-06" db="EMBL/GenBank/DDBJ databases">
        <title>Gycomyces niveus sp.nov., a novel actinomycete isolated from soil in Shouguang.</title>
        <authorList>
            <person name="Yang X."/>
            <person name="Zhao J."/>
        </authorList>
    </citation>
    <scope>NUCLEOTIDE SEQUENCE</scope>
    <source>
        <strain evidence="4">NEAU C2</strain>
    </source>
</reference>
<evidence type="ECO:0000256" key="2">
    <source>
        <dbReference type="RuleBase" id="RU003616"/>
    </source>
</evidence>
<keyword evidence="5" id="KW-1185">Reference proteome</keyword>
<sequence>MIVRYQHPYAAFRQLDREFERLARAGFGQRSVQYTLRSDVYTEGEDLVVTAAVPGVSPEDVTVELEGRRLSITAERREREAAEGDRYLVRGLAGGTFRREFQLREGITADQLSAEVADGLLTIRVSGAVKPAPQAQRIPIKGVASVVDGSAVEGSTAAAVEGEATSEDAE</sequence>
<dbReference type="PANTHER" id="PTHR11527">
    <property type="entry name" value="HEAT-SHOCK PROTEIN 20 FAMILY MEMBER"/>
    <property type="match status" value="1"/>
</dbReference>
<evidence type="ECO:0000259" key="3">
    <source>
        <dbReference type="PROSITE" id="PS01031"/>
    </source>
</evidence>
<comment type="caution">
    <text evidence="4">The sequence shown here is derived from an EMBL/GenBank/DDBJ whole genome shotgun (WGS) entry which is preliminary data.</text>
</comment>
<dbReference type="CDD" id="cd06464">
    <property type="entry name" value="ACD_sHsps-like"/>
    <property type="match status" value="1"/>
</dbReference>
<feature type="domain" description="SHSP" evidence="3">
    <location>
        <begin position="29"/>
        <end position="143"/>
    </location>
</feature>